<keyword evidence="1" id="KW-0812">Transmembrane</keyword>
<protein>
    <recommendedName>
        <fullName evidence="4">Transmembrane protein</fullName>
    </recommendedName>
</protein>
<proteinExistence type="predicted"/>
<evidence type="ECO:0000313" key="3">
    <source>
        <dbReference type="Proteomes" id="UP000008983"/>
    </source>
</evidence>
<organism evidence="2 3">
    <name type="scientific">Ichthyophthirius multifiliis</name>
    <name type="common">White spot disease agent</name>
    <name type="synonym">Ich</name>
    <dbReference type="NCBI Taxonomy" id="5932"/>
    <lineage>
        <taxon>Eukaryota</taxon>
        <taxon>Sar</taxon>
        <taxon>Alveolata</taxon>
        <taxon>Ciliophora</taxon>
        <taxon>Intramacronucleata</taxon>
        <taxon>Oligohymenophorea</taxon>
        <taxon>Hymenostomatida</taxon>
        <taxon>Ophryoglenina</taxon>
        <taxon>Ichthyophthirius</taxon>
    </lineage>
</organism>
<dbReference type="Proteomes" id="UP000008983">
    <property type="component" value="Unassembled WGS sequence"/>
</dbReference>
<name>G0QTF4_ICHMU</name>
<accession>G0QTF4</accession>
<evidence type="ECO:0008006" key="4">
    <source>
        <dbReference type="Google" id="ProtNLM"/>
    </source>
</evidence>
<feature type="non-terminal residue" evidence="2">
    <location>
        <position position="1"/>
    </location>
</feature>
<dbReference type="GeneID" id="14907643"/>
<feature type="transmembrane region" description="Helical" evidence="1">
    <location>
        <begin position="89"/>
        <end position="106"/>
    </location>
</feature>
<keyword evidence="1" id="KW-0472">Membrane</keyword>
<feature type="transmembrane region" description="Helical" evidence="1">
    <location>
        <begin position="7"/>
        <end position="24"/>
    </location>
</feature>
<feature type="transmembrane region" description="Helical" evidence="1">
    <location>
        <begin position="58"/>
        <end position="77"/>
    </location>
</feature>
<evidence type="ECO:0000313" key="2">
    <source>
        <dbReference type="EMBL" id="EGR31501.1"/>
    </source>
</evidence>
<dbReference type="InParanoid" id="G0QTF4"/>
<dbReference type="EMBL" id="GL983850">
    <property type="protein sequence ID" value="EGR31501.1"/>
    <property type="molecule type" value="Genomic_DNA"/>
</dbReference>
<evidence type="ECO:0000256" key="1">
    <source>
        <dbReference type="SAM" id="Phobius"/>
    </source>
</evidence>
<sequence length="116" mass="14759">QIILNFNTLYLKFIIIYLLFLPIQKEDNFFYNNNFRYQYYTLLFHFNFKKQFQNLQTIYFQYIKFSDEIFIFLFILTIKNNIIFLETQFFYALFLKQIIFFIIFYLQSNYFINLFF</sequence>
<gene>
    <name evidence="2" type="ORF">IMG5_107890</name>
</gene>
<reference evidence="2 3" key="1">
    <citation type="submission" date="2011-07" db="EMBL/GenBank/DDBJ databases">
        <authorList>
            <person name="Coyne R."/>
            <person name="Brami D."/>
            <person name="Johnson J."/>
            <person name="Hostetler J."/>
            <person name="Hannick L."/>
            <person name="Clark T."/>
            <person name="Cassidy-Hanley D."/>
            <person name="Inman J."/>
        </authorList>
    </citation>
    <scope>NUCLEOTIDE SEQUENCE [LARGE SCALE GENOMIC DNA]</scope>
    <source>
        <strain evidence="2 3">G5</strain>
    </source>
</reference>
<keyword evidence="1" id="KW-1133">Transmembrane helix</keyword>
<feature type="non-terminal residue" evidence="2">
    <location>
        <position position="116"/>
    </location>
</feature>
<keyword evidence="3" id="KW-1185">Reference proteome</keyword>
<dbReference type="RefSeq" id="XP_004034987.1">
    <property type="nucleotide sequence ID" value="XM_004034939.1"/>
</dbReference>
<dbReference type="AlphaFoldDB" id="G0QTF4"/>